<dbReference type="Proteomes" id="UP001443914">
    <property type="component" value="Unassembled WGS sequence"/>
</dbReference>
<evidence type="ECO:0000313" key="2">
    <source>
        <dbReference type="EMBL" id="KAK9664111.1"/>
    </source>
</evidence>
<keyword evidence="3" id="KW-1185">Reference proteome</keyword>
<reference evidence="2" key="1">
    <citation type="submission" date="2024-03" db="EMBL/GenBank/DDBJ databases">
        <title>WGS assembly of Saponaria officinalis var. Norfolk2.</title>
        <authorList>
            <person name="Jenkins J."/>
            <person name="Shu S."/>
            <person name="Grimwood J."/>
            <person name="Barry K."/>
            <person name="Goodstein D."/>
            <person name="Schmutz J."/>
            <person name="Leebens-Mack J."/>
            <person name="Osbourn A."/>
        </authorList>
    </citation>
    <scope>NUCLEOTIDE SEQUENCE [LARGE SCALE GENOMIC DNA]</scope>
    <source>
        <strain evidence="2">JIC</strain>
    </source>
</reference>
<evidence type="ECO:0000256" key="1">
    <source>
        <dbReference type="SAM" id="MobiDB-lite"/>
    </source>
</evidence>
<name>A0AAW1GP86_SAPOF</name>
<dbReference type="PROSITE" id="PS51257">
    <property type="entry name" value="PROKAR_LIPOPROTEIN"/>
    <property type="match status" value="1"/>
</dbReference>
<accession>A0AAW1GP86</accession>
<comment type="caution">
    <text evidence="2">The sequence shown here is derived from an EMBL/GenBank/DDBJ whole genome shotgun (WGS) entry which is preliminary data.</text>
</comment>
<evidence type="ECO:0000313" key="3">
    <source>
        <dbReference type="Proteomes" id="UP001443914"/>
    </source>
</evidence>
<feature type="compositionally biased region" description="Pro residues" evidence="1">
    <location>
        <begin position="84"/>
        <end position="97"/>
    </location>
</feature>
<feature type="compositionally biased region" description="Low complexity" evidence="1">
    <location>
        <begin position="98"/>
        <end position="108"/>
    </location>
</feature>
<sequence>MRAIYYFMHQKIGHSSFAITSCWVSTAKTSHRRFQVQTSLNPKPISSPITATKHTIINHPPTPHQPPSTTATLHFSFITSISSPSPPPPPPPPPPPHFTINTTTITNHSPPPQQQPPFEITAHKTCRRQNHRN</sequence>
<proteinExistence type="predicted"/>
<dbReference type="AlphaFoldDB" id="A0AAW1GP86"/>
<organism evidence="2 3">
    <name type="scientific">Saponaria officinalis</name>
    <name type="common">Common soapwort</name>
    <name type="synonym">Lychnis saponaria</name>
    <dbReference type="NCBI Taxonomy" id="3572"/>
    <lineage>
        <taxon>Eukaryota</taxon>
        <taxon>Viridiplantae</taxon>
        <taxon>Streptophyta</taxon>
        <taxon>Embryophyta</taxon>
        <taxon>Tracheophyta</taxon>
        <taxon>Spermatophyta</taxon>
        <taxon>Magnoliopsida</taxon>
        <taxon>eudicotyledons</taxon>
        <taxon>Gunneridae</taxon>
        <taxon>Pentapetalae</taxon>
        <taxon>Caryophyllales</taxon>
        <taxon>Caryophyllaceae</taxon>
        <taxon>Caryophylleae</taxon>
        <taxon>Saponaria</taxon>
    </lineage>
</organism>
<feature type="compositionally biased region" description="Basic residues" evidence="1">
    <location>
        <begin position="124"/>
        <end position="133"/>
    </location>
</feature>
<gene>
    <name evidence="2" type="ORF">RND81_14G020100</name>
</gene>
<protein>
    <submittedName>
        <fullName evidence="2">Uncharacterized protein</fullName>
    </submittedName>
</protein>
<dbReference type="EMBL" id="JBDFQZ010000014">
    <property type="protein sequence ID" value="KAK9664111.1"/>
    <property type="molecule type" value="Genomic_DNA"/>
</dbReference>
<feature type="region of interest" description="Disordered" evidence="1">
    <location>
        <begin position="79"/>
        <end position="133"/>
    </location>
</feature>